<keyword evidence="5" id="KW-1185">Reference proteome</keyword>
<dbReference type="SUPFAM" id="SSF51735">
    <property type="entry name" value="NAD(P)-binding Rossmann-fold domains"/>
    <property type="match status" value="1"/>
</dbReference>
<dbReference type="Pfam" id="PF00389">
    <property type="entry name" value="2-Hacid_dh"/>
    <property type="match status" value="1"/>
</dbReference>
<dbReference type="SUPFAM" id="SSF52283">
    <property type="entry name" value="Formate/glycerate dehydrogenase catalytic domain-like"/>
    <property type="match status" value="1"/>
</dbReference>
<dbReference type="PANTHER" id="PTHR10996:SF257">
    <property type="entry name" value="GLYOXYLATE REDUCTASE 1"/>
    <property type="match status" value="1"/>
</dbReference>
<evidence type="ECO:0000259" key="3">
    <source>
        <dbReference type="Pfam" id="PF00389"/>
    </source>
</evidence>
<sequence length="185" mass="20343">MEEEKPWALISKVGGPHVKQHFQIVCYKDFLQNPYCPAAKPWLLRLLPCLKVVASGGVGIDHLDVPFINSLGAKVANTPGVVSDATADLAMGLLLASARHQIATDPKTVHIPQNLMGVEVTRVTLGITGMGEVGYKIAQRSKGFEMKVQIKSNHFYLCKNCKKPPNQKQCNTSQHRTIQTQQCII</sequence>
<protein>
    <recommendedName>
        <fullName evidence="3">D-isomer specific 2-hydroxyacid dehydrogenase catalytic domain-containing protein</fullName>
    </recommendedName>
</protein>
<dbReference type="GO" id="GO:0051287">
    <property type="term" value="F:NAD binding"/>
    <property type="evidence" value="ECO:0007669"/>
    <property type="project" value="InterPro"/>
</dbReference>
<feature type="domain" description="D-isomer specific 2-hydroxyacid dehydrogenase catalytic" evidence="3">
    <location>
        <begin position="44"/>
        <end position="134"/>
    </location>
</feature>
<dbReference type="GO" id="GO:0030267">
    <property type="term" value="F:glyoxylate reductase (NADPH) activity"/>
    <property type="evidence" value="ECO:0007669"/>
    <property type="project" value="TreeGrafter"/>
</dbReference>
<dbReference type="GO" id="GO:0005829">
    <property type="term" value="C:cytosol"/>
    <property type="evidence" value="ECO:0007669"/>
    <property type="project" value="TreeGrafter"/>
</dbReference>
<keyword evidence="2" id="KW-0560">Oxidoreductase</keyword>
<evidence type="ECO:0000313" key="4">
    <source>
        <dbReference type="Ensembl" id="ENSHBUP00000035255.1"/>
    </source>
</evidence>
<dbReference type="GeneTree" id="ENSGT00940000162740"/>
<evidence type="ECO:0000256" key="1">
    <source>
        <dbReference type="ARBA" id="ARBA00005854"/>
    </source>
</evidence>
<dbReference type="InterPro" id="IPR050223">
    <property type="entry name" value="D-isomer_2-hydroxyacid_DH"/>
</dbReference>
<accession>A0A3Q2XI98</accession>
<organism evidence="4 5">
    <name type="scientific">Haplochromis burtoni</name>
    <name type="common">Burton's mouthbrooder</name>
    <name type="synonym">Chromis burtoni</name>
    <dbReference type="NCBI Taxonomy" id="8153"/>
    <lineage>
        <taxon>Eukaryota</taxon>
        <taxon>Metazoa</taxon>
        <taxon>Chordata</taxon>
        <taxon>Craniata</taxon>
        <taxon>Vertebrata</taxon>
        <taxon>Euteleostomi</taxon>
        <taxon>Actinopterygii</taxon>
        <taxon>Neopterygii</taxon>
        <taxon>Teleostei</taxon>
        <taxon>Neoteleostei</taxon>
        <taxon>Acanthomorphata</taxon>
        <taxon>Ovalentaria</taxon>
        <taxon>Cichlomorphae</taxon>
        <taxon>Cichliformes</taxon>
        <taxon>Cichlidae</taxon>
        <taxon>African cichlids</taxon>
        <taxon>Pseudocrenilabrinae</taxon>
        <taxon>Haplochromini</taxon>
        <taxon>Haplochromis</taxon>
    </lineage>
</organism>
<dbReference type="InterPro" id="IPR036291">
    <property type="entry name" value="NAD(P)-bd_dom_sf"/>
</dbReference>
<comment type="similarity">
    <text evidence="1">Belongs to the D-isomer specific 2-hydroxyacid dehydrogenase family.</text>
</comment>
<dbReference type="InterPro" id="IPR006139">
    <property type="entry name" value="D-isomer_2_OHA_DH_cat_dom"/>
</dbReference>
<dbReference type="PANTHER" id="PTHR10996">
    <property type="entry name" value="2-HYDROXYACID DEHYDROGENASE-RELATED"/>
    <property type="match status" value="1"/>
</dbReference>
<reference evidence="4" key="1">
    <citation type="submission" date="2025-08" db="UniProtKB">
        <authorList>
            <consortium name="Ensembl"/>
        </authorList>
    </citation>
    <scope>IDENTIFICATION</scope>
</reference>
<dbReference type="GO" id="GO:0016618">
    <property type="term" value="F:hydroxypyruvate reductase [NAD(P)H] activity"/>
    <property type="evidence" value="ECO:0007669"/>
    <property type="project" value="TreeGrafter"/>
</dbReference>
<proteinExistence type="inferred from homology"/>
<dbReference type="AlphaFoldDB" id="A0A3Q2XI98"/>
<dbReference type="STRING" id="8153.ENSHBUP00000035255"/>
<reference evidence="4" key="2">
    <citation type="submission" date="2025-09" db="UniProtKB">
        <authorList>
            <consortium name="Ensembl"/>
        </authorList>
    </citation>
    <scope>IDENTIFICATION</scope>
</reference>
<dbReference type="Proteomes" id="UP000264840">
    <property type="component" value="Unplaced"/>
</dbReference>
<dbReference type="Gene3D" id="3.40.50.720">
    <property type="entry name" value="NAD(P)-binding Rossmann-like Domain"/>
    <property type="match status" value="2"/>
</dbReference>
<evidence type="ECO:0000313" key="5">
    <source>
        <dbReference type="Proteomes" id="UP000264840"/>
    </source>
</evidence>
<evidence type="ECO:0000256" key="2">
    <source>
        <dbReference type="ARBA" id="ARBA00023002"/>
    </source>
</evidence>
<name>A0A3Q2XI98_HAPBU</name>
<dbReference type="Ensembl" id="ENSHBUT00000030800.1">
    <property type="protein sequence ID" value="ENSHBUP00000035255.1"/>
    <property type="gene ID" value="ENSHBUG00000023306.1"/>
</dbReference>